<dbReference type="RefSeq" id="WP_241367674.1">
    <property type="nucleotide sequence ID" value="NZ_JAKZFC010000001.1"/>
</dbReference>
<dbReference type="Pfam" id="PF26154">
    <property type="entry name" value="DUF8042"/>
    <property type="match status" value="1"/>
</dbReference>
<sequence length="117" mass="13966">MQQLLIETQQSYYEYVVKIQSASQKIANLLKRYELEQAFRLIADLSEGINWIVTVEQHIQENNYIINSRTSEVIEHLHYLNELIERKDIDTLSQFFEHKFAPLFASSSEWIFKKVQN</sequence>
<evidence type="ECO:0000313" key="2">
    <source>
        <dbReference type="EMBL" id="MCH7320654.1"/>
    </source>
</evidence>
<protein>
    <recommendedName>
        <fullName evidence="1">DUF8042 domain-containing protein</fullName>
    </recommendedName>
</protein>
<reference evidence="2 3" key="1">
    <citation type="submission" date="2022-03" db="EMBL/GenBank/DDBJ databases">
        <authorList>
            <person name="Jo J.-H."/>
            <person name="Im W.-T."/>
        </authorList>
    </citation>
    <scope>NUCLEOTIDE SEQUENCE [LARGE SCALE GENOMIC DNA]</scope>
    <source>
        <strain evidence="2 3">MA9</strain>
    </source>
</reference>
<dbReference type="EMBL" id="JAKZFC010000001">
    <property type="protein sequence ID" value="MCH7320654.1"/>
    <property type="molecule type" value="Genomic_DNA"/>
</dbReference>
<proteinExistence type="predicted"/>
<evidence type="ECO:0000259" key="1">
    <source>
        <dbReference type="Pfam" id="PF26154"/>
    </source>
</evidence>
<comment type="caution">
    <text evidence="2">The sequence shown here is derived from an EMBL/GenBank/DDBJ whole genome shotgun (WGS) entry which is preliminary data.</text>
</comment>
<organism evidence="2 3">
    <name type="scientific">Solibacillus palustris</name>
    <dbReference type="NCBI Taxonomy" id="2908203"/>
    <lineage>
        <taxon>Bacteria</taxon>
        <taxon>Bacillati</taxon>
        <taxon>Bacillota</taxon>
        <taxon>Bacilli</taxon>
        <taxon>Bacillales</taxon>
        <taxon>Caryophanaceae</taxon>
        <taxon>Solibacillus</taxon>
    </lineage>
</organism>
<accession>A0ABS9U8K2</accession>
<evidence type="ECO:0000313" key="3">
    <source>
        <dbReference type="Proteomes" id="UP001316087"/>
    </source>
</evidence>
<dbReference type="Proteomes" id="UP001316087">
    <property type="component" value="Unassembled WGS sequence"/>
</dbReference>
<dbReference type="InterPro" id="IPR058355">
    <property type="entry name" value="DUF8042"/>
</dbReference>
<name>A0ABS9U8K2_9BACL</name>
<feature type="domain" description="DUF8042" evidence="1">
    <location>
        <begin position="7"/>
        <end position="105"/>
    </location>
</feature>
<gene>
    <name evidence="2" type="ORF">LZ480_02035</name>
</gene>
<keyword evidence="3" id="KW-1185">Reference proteome</keyword>